<dbReference type="InterPro" id="IPR021959">
    <property type="entry name" value="DUF3576"/>
</dbReference>
<reference evidence="2 3" key="1">
    <citation type="submission" date="2017-01" db="EMBL/GenBank/DDBJ databases">
        <title>Genomic analysis of Xuhuaishuia manganoxidans DY6-4.</title>
        <authorList>
            <person name="Wang X."/>
        </authorList>
    </citation>
    <scope>NUCLEOTIDE SEQUENCE [LARGE SCALE GENOMIC DNA]</scope>
    <source>
        <strain evidence="2 3">DY6-4</strain>
    </source>
</reference>
<evidence type="ECO:0000256" key="1">
    <source>
        <dbReference type="SAM" id="SignalP"/>
    </source>
</evidence>
<feature type="chain" id="PRO_5012256587" description="DUF3576 domain-containing protein" evidence="1">
    <location>
        <begin position="21"/>
        <end position="170"/>
    </location>
</feature>
<protein>
    <recommendedName>
        <fullName evidence="4">DUF3576 domain-containing protein</fullName>
    </recommendedName>
</protein>
<accession>A0A1U7DIC4</accession>
<evidence type="ECO:0000313" key="3">
    <source>
        <dbReference type="Proteomes" id="UP000187266"/>
    </source>
</evidence>
<feature type="signal peptide" evidence="1">
    <location>
        <begin position="1"/>
        <end position="20"/>
    </location>
</feature>
<keyword evidence="3" id="KW-1185">Reference proteome</keyword>
<keyword evidence="1" id="KW-0732">Signal</keyword>
<dbReference type="AlphaFoldDB" id="A0A1U7DIC4"/>
<sequence length="170" mass="18681">MTGPMILRKLLLVGLLASLAACGNSSPFGSSDADAYERNQRRAKQQLEANGVLQPKRESIFDLFQNRDDPNTTIEVNKYLWTAAQDVLSFLPIESVDPFSGVIVMGYGTPPGSNRAYRATVYVRDPALDARSLNVAIRTRSGPASRETVRAVEDAILTRARQLRIADSKL</sequence>
<proteinExistence type="predicted"/>
<name>A0A1U7DIC4_9RHOB</name>
<dbReference type="Pfam" id="PF12100">
    <property type="entry name" value="DUF3576"/>
    <property type="match status" value="1"/>
</dbReference>
<dbReference type="Proteomes" id="UP000187266">
    <property type="component" value="Chromosome"/>
</dbReference>
<organism evidence="2 3">
    <name type="scientific">Brevirhabdus pacifica</name>
    <dbReference type="NCBI Taxonomy" id="1267768"/>
    <lineage>
        <taxon>Bacteria</taxon>
        <taxon>Pseudomonadati</taxon>
        <taxon>Pseudomonadota</taxon>
        <taxon>Alphaproteobacteria</taxon>
        <taxon>Rhodobacterales</taxon>
        <taxon>Paracoccaceae</taxon>
        <taxon>Brevirhabdus</taxon>
    </lineage>
</organism>
<gene>
    <name evidence="2" type="ORF">BV394_08460</name>
</gene>
<dbReference type="STRING" id="1267768.BV394_08460"/>
<dbReference type="EMBL" id="CP019124">
    <property type="protein sequence ID" value="APX89744.1"/>
    <property type="molecule type" value="Genomic_DNA"/>
</dbReference>
<evidence type="ECO:0000313" key="2">
    <source>
        <dbReference type="EMBL" id="APX89744.1"/>
    </source>
</evidence>
<evidence type="ECO:0008006" key="4">
    <source>
        <dbReference type="Google" id="ProtNLM"/>
    </source>
</evidence>